<dbReference type="Proteomes" id="UP000193061">
    <property type="component" value="Unassembled WGS sequence"/>
</dbReference>
<name>A0A1X6Y704_9RHOB</name>
<evidence type="ECO:0000313" key="2">
    <source>
        <dbReference type="EMBL" id="SLN10842.1"/>
    </source>
</evidence>
<dbReference type="Gene3D" id="3.40.50.1110">
    <property type="entry name" value="SGNH hydrolase"/>
    <property type="match status" value="1"/>
</dbReference>
<sequence>MDLGRFFMFPFLITQGLWVASRAIQMPPPEGTREGVIGQGKPLRLLIVGDSSAEGVGVSHQAQALSGRTVDRLAQEFEVHWRVIAETGATARDTAQRLRETEAGEFDVAITALGVNDSKNGVGTEAWQAHYKDVFAVLQEKFSVQHILACGIPPLQSFPLLPNPLRSVLEWRARHFETLLLGMIAADDRATFLPMPARLNPTQMAEDGFHPGPKIYDTWGAKAAKAVEGMLR</sequence>
<dbReference type="GO" id="GO:0016788">
    <property type="term" value="F:hydrolase activity, acting on ester bonds"/>
    <property type="evidence" value="ECO:0007669"/>
    <property type="project" value="UniProtKB-ARBA"/>
</dbReference>
<organism evidence="2 3">
    <name type="scientific">Roseovarius albus</name>
    <dbReference type="NCBI Taxonomy" id="1247867"/>
    <lineage>
        <taxon>Bacteria</taxon>
        <taxon>Pseudomonadati</taxon>
        <taxon>Pseudomonadota</taxon>
        <taxon>Alphaproteobacteria</taxon>
        <taxon>Rhodobacterales</taxon>
        <taxon>Roseobacteraceae</taxon>
        <taxon>Roseovarius</taxon>
    </lineage>
</organism>
<dbReference type="AlphaFoldDB" id="A0A1X6Y704"/>
<dbReference type="InterPro" id="IPR013830">
    <property type="entry name" value="SGNH_hydro"/>
</dbReference>
<dbReference type="Pfam" id="PF13472">
    <property type="entry name" value="Lipase_GDSL_2"/>
    <property type="match status" value="1"/>
</dbReference>
<reference evidence="2 3" key="1">
    <citation type="submission" date="2017-03" db="EMBL/GenBank/DDBJ databases">
        <authorList>
            <person name="Afonso C.L."/>
            <person name="Miller P.J."/>
            <person name="Scott M.A."/>
            <person name="Spackman E."/>
            <person name="Goraichik I."/>
            <person name="Dimitrov K.M."/>
            <person name="Suarez D.L."/>
            <person name="Swayne D.E."/>
        </authorList>
    </citation>
    <scope>NUCLEOTIDE SEQUENCE [LARGE SCALE GENOMIC DNA]</scope>
    <source>
        <strain evidence="2 3">CECT 7450</strain>
    </source>
</reference>
<proteinExistence type="predicted"/>
<dbReference type="InterPro" id="IPR036514">
    <property type="entry name" value="SGNH_hydro_sf"/>
</dbReference>
<evidence type="ECO:0000313" key="3">
    <source>
        <dbReference type="Proteomes" id="UP000193061"/>
    </source>
</evidence>
<dbReference type="SUPFAM" id="SSF52266">
    <property type="entry name" value="SGNH hydrolase"/>
    <property type="match status" value="1"/>
</dbReference>
<protein>
    <recommendedName>
        <fullName evidence="1">SGNH hydrolase-type esterase domain-containing protein</fullName>
    </recommendedName>
</protein>
<dbReference type="CDD" id="cd01836">
    <property type="entry name" value="FeeA_FeeB_like"/>
    <property type="match status" value="1"/>
</dbReference>
<dbReference type="EMBL" id="FWFX01000001">
    <property type="protein sequence ID" value="SLN10842.1"/>
    <property type="molecule type" value="Genomic_DNA"/>
</dbReference>
<evidence type="ECO:0000259" key="1">
    <source>
        <dbReference type="Pfam" id="PF13472"/>
    </source>
</evidence>
<feature type="domain" description="SGNH hydrolase-type esterase" evidence="1">
    <location>
        <begin position="48"/>
        <end position="216"/>
    </location>
</feature>
<accession>A0A1X6Y704</accession>
<gene>
    <name evidence="2" type="ORF">ROA7450_00043</name>
</gene>
<keyword evidence="3" id="KW-1185">Reference proteome</keyword>